<dbReference type="InterPro" id="IPR013324">
    <property type="entry name" value="RNA_pol_sigma_r3/r4-like"/>
</dbReference>
<proteinExistence type="inferred from homology"/>
<sequence>MTKKEMADYLVANQKPLWQSAFYLTKNEDDASDLTQSVFLKALCNFEKFTDSTNLGGWLYTIMRNLFINQCRSADQVRISRSDKEYETAPNDLMYGTTESADSRCTMQDIEHAIDILNKEYSIPFRMYVSGYKYQEIADKMNIPLGTVKSRIFIARKKAQAYLTEKPTAKSTTHKLVIKNAQSTLFSNGNRMDQKF</sequence>
<feature type="domain" description="RNA polymerase sigma factor 70 region 4 type 2" evidence="6">
    <location>
        <begin position="108"/>
        <end position="158"/>
    </location>
</feature>
<evidence type="ECO:0000256" key="1">
    <source>
        <dbReference type="ARBA" id="ARBA00010641"/>
    </source>
</evidence>
<gene>
    <name evidence="7" type="ORF">IAD06_04670</name>
</gene>
<reference evidence="7" key="2">
    <citation type="journal article" date="2021" name="PeerJ">
        <title>Extensive microbial diversity within the chicken gut microbiome revealed by metagenomics and culture.</title>
        <authorList>
            <person name="Gilroy R."/>
            <person name="Ravi A."/>
            <person name="Getino M."/>
            <person name="Pursley I."/>
            <person name="Horton D.L."/>
            <person name="Alikhan N.F."/>
            <person name="Baker D."/>
            <person name="Gharbi K."/>
            <person name="Hall N."/>
            <person name="Watson M."/>
            <person name="Adriaenssens E.M."/>
            <person name="Foster-Nyarko E."/>
            <person name="Jarju S."/>
            <person name="Secka A."/>
            <person name="Antonio M."/>
            <person name="Oren A."/>
            <person name="Chaudhuri R.R."/>
            <person name="La Ragione R."/>
            <person name="Hildebrand F."/>
            <person name="Pallen M.J."/>
        </authorList>
    </citation>
    <scope>NUCLEOTIDE SEQUENCE</scope>
    <source>
        <strain evidence="7">21143</strain>
    </source>
</reference>
<dbReference type="InterPro" id="IPR013325">
    <property type="entry name" value="RNA_pol_sigma_r2"/>
</dbReference>
<feature type="domain" description="RNA polymerase sigma-70 region 2" evidence="5">
    <location>
        <begin position="12"/>
        <end position="75"/>
    </location>
</feature>
<evidence type="ECO:0000256" key="4">
    <source>
        <dbReference type="ARBA" id="ARBA00023163"/>
    </source>
</evidence>
<dbReference type="InterPro" id="IPR039425">
    <property type="entry name" value="RNA_pol_sigma-70-like"/>
</dbReference>
<dbReference type="GO" id="GO:0003677">
    <property type="term" value="F:DNA binding"/>
    <property type="evidence" value="ECO:0007669"/>
    <property type="project" value="InterPro"/>
</dbReference>
<dbReference type="Pfam" id="PF08281">
    <property type="entry name" value="Sigma70_r4_2"/>
    <property type="match status" value="1"/>
</dbReference>
<dbReference type="GO" id="GO:0006352">
    <property type="term" value="P:DNA-templated transcription initiation"/>
    <property type="evidence" value="ECO:0007669"/>
    <property type="project" value="InterPro"/>
</dbReference>
<dbReference type="PANTHER" id="PTHR43133">
    <property type="entry name" value="RNA POLYMERASE ECF-TYPE SIGMA FACTO"/>
    <property type="match status" value="1"/>
</dbReference>
<dbReference type="GO" id="GO:0016987">
    <property type="term" value="F:sigma factor activity"/>
    <property type="evidence" value="ECO:0007669"/>
    <property type="project" value="UniProtKB-KW"/>
</dbReference>
<dbReference type="Pfam" id="PF04542">
    <property type="entry name" value="Sigma70_r2"/>
    <property type="match status" value="1"/>
</dbReference>
<dbReference type="InterPro" id="IPR013249">
    <property type="entry name" value="RNA_pol_sigma70_r4_t2"/>
</dbReference>
<dbReference type="SUPFAM" id="SSF88946">
    <property type="entry name" value="Sigma2 domain of RNA polymerase sigma factors"/>
    <property type="match status" value="1"/>
</dbReference>
<name>A0A9D1KDK9_9BACT</name>
<dbReference type="AlphaFoldDB" id="A0A9D1KDK9"/>
<dbReference type="InterPro" id="IPR007627">
    <property type="entry name" value="RNA_pol_sigma70_r2"/>
</dbReference>
<keyword evidence="2" id="KW-0805">Transcription regulation</keyword>
<comment type="similarity">
    <text evidence="1">Belongs to the sigma-70 factor family. ECF subfamily.</text>
</comment>
<evidence type="ECO:0000313" key="8">
    <source>
        <dbReference type="Proteomes" id="UP000886722"/>
    </source>
</evidence>
<dbReference type="CDD" id="cd06171">
    <property type="entry name" value="Sigma70_r4"/>
    <property type="match status" value="1"/>
</dbReference>
<dbReference type="NCBIfam" id="TIGR02937">
    <property type="entry name" value="sigma70-ECF"/>
    <property type="match status" value="1"/>
</dbReference>
<comment type="caution">
    <text evidence="7">The sequence shown here is derived from an EMBL/GenBank/DDBJ whole genome shotgun (WGS) entry which is preliminary data.</text>
</comment>
<evidence type="ECO:0000259" key="5">
    <source>
        <dbReference type="Pfam" id="PF04542"/>
    </source>
</evidence>
<keyword evidence="4" id="KW-0804">Transcription</keyword>
<dbReference type="Gene3D" id="1.10.10.10">
    <property type="entry name" value="Winged helix-like DNA-binding domain superfamily/Winged helix DNA-binding domain"/>
    <property type="match status" value="1"/>
</dbReference>
<organism evidence="7 8">
    <name type="scientific">Candidatus Caccoplasma intestinavium</name>
    <dbReference type="NCBI Taxonomy" id="2840716"/>
    <lineage>
        <taxon>Bacteria</taxon>
        <taxon>Pseudomonadati</taxon>
        <taxon>Bacteroidota</taxon>
        <taxon>Bacteroidia</taxon>
        <taxon>Bacteroidales</taxon>
        <taxon>Bacteroidaceae</taxon>
        <taxon>Bacteroidaceae incertae sedis</taxon>
        <taxon>Candidatus Caccoplasma</taxon>
    </lineage>
</organism>
<accession>A0A9D1KDK9</accession>
<evidence type="ECO:0000256" key="2">
    <source>
        <dbReference type="ARBA" id="ARBA00023015"/>
    </source>
</evidence>
<reference evidence="7" key="1">
    <citation type="submission" date="2020-10" db="EMBL/GenBank/DDBJ databases">
        <authorList>
            <person name="Gilroy R."/>
        </authorList>
    </citation>
    <scope>NUCLEOTIDE SEQUENCE</scope>
    <source>
        <strain evidence="7">21143</strain>
    </source>
</reference>
<dbReference type="InterPro" id="IPR036388">
    <property type="entry name" value="WH-like_DNA-bd_sf"/>
</dbReference>
<dbReference type="Proteomes" id="UP000886722">
    <property type="component" value="Unassembled WGS sequence"/>
</dbReference>
<keyword evidence="3" id="KW-0731">Sigma factor</keyword>
<evidence type="ECO:0000313" key="7">
    <source>
        <dbReference type="EMBL" id="HIT39311.1"/>
    </source>
</evidence>
<evidence type="ECO:0000256" key="3">
    <source>
        <dbReference type="ARBA" id="ARBA00023082"/>
    </source>
</evidence>
<dbReference type="SUPFAM" id="SSF88659">
    <property type="entry name" value="Sigma3 and sigma4 domains of RNA polymerase sigma factors"/>
    <property type="match status" value="1"/>
</dbReference>
<evidence type="ECO:0000259" key="6">
    <source>
        <dbReference type="Pfam" id="PF08281"/>
    </source>
</evidence>
<dbReference type="Gene3D" id="1.10.1740.10">
    <property type="match status" value="1"/>
</dbReference>
<protein>
    <submittedName>
        <fullName evidence="7">RNA polymerase sigma factor</fullName>
    </submittedName>
</protein>
<dbReference type="InterPro" id="IPR014284">
    <property type="entry name" value="RNA_pol_sigma-70_dom"/>
</dbReference>
<dbReference type="PANTHER" id="PTHR43133:SF25">
    <property type="entry name" value="RNA POLYMERASE SIGMA FACTOR RFAY-RELATED"/>
    <property type="match status" value="1"/>
</dbReference>
<dbReference type="EMBL" id="DVKT01000034">
    <property type="protein sequence ID" value="HIT39311.1"/>
    <property type="molecule type" value="Genomic_DNA"/>
</dbReference>